<protein>
    <submittedName>
        <fullName evidence="1">Alpha/beta hydrolase</fullName>
    </submittedName>
</protein>
<reference evidence="1" key="1">
    <citation type="submission" date="2019-11" db="EMBL/GenBank/DDBJ databases">
        <title>Genome-resolved metagenomics to study the prevalence of co-infection and intraspecific heterogeneity among plant pathogen metapopulations.</title>
        <authorList>
            <person name="Newberry E."/>
            <person name="Bhandari R."/>
            <person name="Kemble J."/>
            <person name="Sikora E."/>
            <person name="Potnis N."/>
        </authorList>
    </citation>
    <scope>NUCLEOTIDE SEQUENCE</scope>
    <source>
        <strain evidence="1">Xe_Pep_Tuscaloosa_18b</strain>
    </source>
</reference>
<name>A0A6B3KJC1_XANEU</name>
<dbReference type="AlphaFoldDB" id="A0A6B3KJC1"/>
<keyword evidence="1" id="KW-0378">Hydrolase</keyword>
<sequence>GGLGRFVSKLVRLPGALLDRFGDVMQDLANSERDDPGGAPRRKGRALVPTSIDNLRDTDPFVRATMDLPISPNVQYHTIIGREKPQVPLADSDDGLVPYRSAHLDGAASELVVTSWHSVQETPQAILEIRRILHVQLQAEQQASHAPDR</sequence>
<accession>A0A6B3KJC1</accession>
<dbReference type="GO" id="GO:0016787">
    <property type="term" value="F:hydrolase activity"/>
    <property type="evidence" value="ECO:0007669"/>
    <property type="project" value="UniProtKB-KW"/>
</dbReference>
<comment type="caution">
    <text evidence="1">The sequence shown here is derived from an EMBL/GenBank/DDBJ whole genome shotgun (WGS) entry which is preliminary data.</text>
</comment>
<organism evidence="1">
    <name type="scientific">Xanthomonas euvesicatoria</name>
    <dbReference type="NCBI Taxonomy" id="456327"/>
    <lineage>
        <taxon>Bacteria</taxon>
        <taxon>Pseudomonadati</taxon>
        <taxon>Pseudomonadota</taxon>
        <taxon>Gammaproteobacteria</taxon>
        <taxon>Lysobacterales</taxon>
        <taxon>Lysobacteraceae</taxon>
        <taxon>Xanthomonas</taxon>
    </lineage>
</organism>
<evidence type="ECO:0000313" key="1">
    <source>
        <dbReference type="EMBL" id="NEK74735.1"/>
    </source>
</evidence>
<proteinExistence type="predicted"/>
<dbReference type="EMBL" id="JAAGYV010000187">
    <property type="protein sequence ID" value="NEK74735.1"/>
    <property type="molecule type" value="Genomic_DNA"/>
</dbReference>
<feature type="non-terminal residue" evidence="1">
    <location>
        <position position="1"/>
    </location>
</feature>
<gene>
    <name evidence="1" type="ORF">G3W62_18500</name>
</gene>